<protein>
    <submittedName>
        <fullName evidence="5">GvpD protein</fullName>
    </submittedName>
</protein>
<organism evidence="5 6">
    <name type="scientific">Candidatus Syntropharchaeum caldarium</name>
    <dbReference type="NCBI Taxonomy" id="1838285"/>
    <lineage>
        <taxon>Archaea</taxon>
        <taxon>Methanobacteriati</taxon>
        <taxon>Methanobacteriota</taxon>
        <taxon>Stenosarchaea group</taxon>
        <taxon>Methanomicrobia</taxon>
        <taxon>Methanosarcinales</taxon>
        <taxon>ANME-2 cluster</taxon>
        <taxon>Candidatus Syntropharchaeum</taxon>
    </lineage>
</organism>
<evidence type="ECO:0000313" key="6">
    <source>
        <dbReference type="Proteomes" id="UP000186940"/>
    </source>
</evidence>
<reference evidence="5" key="1">
    <citation type="submission" date="2016-05" db="EMBL/GenBank/DDBJ databases">
        <title>Microbial consortia oxidize butane by reversing methanogenesis.</title>
        <authorList>
            <person name="Laso-Perez R."/>
            <person name="Richter M."/>
            <person name="Wegener G."/>
            <person name="Musat F."/>
        </authorList>
    </citation>
    <scope>NUCLEOTIDE SEQUENCE [LARGE SCALE GENOMIC DNA]</scope>
    <source>
        <strain evidence="5">BOX2</strain>
    </source>
</reference>
<dbReference type="PANTHER" id="PTHR43637:SF2">
    <property type="entry name" value="PROTEIN GVPD 1"/>
    <property type="match status" value="1"/>
</dbReference>
<dbReference type="GO" id="GO:0005524">
    <property type="term" value="F:ATP binding"/>
    <property type="evidence" value="ECO:0007669"/>
    <property type="project" value="UniProtKB-KW"/>
</dbReference>
<keyword evidence="1" id="KW-0547">Nucleotide-binding</keyword>
<evidence type="ECO:0000259" key="4">
    <source>
        <dbReference type="Pfam" id="PF20440"/>
    </source>
</evidence>
<dbReference type="AlphaFoldDB" id="A0A1F2PA21"/>
<dbReference type="EMBL" id="LYOS01000002">
    <property type="protein sequence ID" value="OFV68098.1"/>
    <property type="molecule type" value="Genomic_DNA"/>
</dbReference>
<sequence length="478" mass="54150">MAIPDEIIEFFKGEMGHTMLVKGEPGTGKTIFALTLLKELYGTNNGIYLSTRVDNTKLYADFPWISKVIPPKHIIDATQSEFEPVSTRENMDMDYFINTLKYSDRPTFLGNIYRMCDEFEVAVVVIDSWDAVLTQTGEVENREDLESLITDISSKASIDFILVSEYTYQDKLDYLVDSVITMKAEEIGGRAVRTLNINKLRGVRREHPAYLFSLEGGVFSSLKPFEFKYPSEHKRFEPIKDTPSYFSSGSEDLDDMLGGGYPLGSFVFLDIGADVAQDAFMNVLMQTVANFIHQENPVIMFPPGEVSPKGMKANAYLYGFEDRLNELMKFVEFTYLPDGDGFESEKYICSIEPGNLMDDVAKWRKLWNRLQEETGNPVLNTVGFDVFDYIYTNKDELLKLMSILARCTDDASSLTIAIGRDSTEEINRYLADISDMHLKLEALSGSIVIYGIKPRTELYYMSLDVSAGYPKVKLNPIV</sequence>
<feature type="domain" description="GvpD P-loop" evidence="3">
    <location>
        <begin position="9"/>
        <end position="197"/>
    </location>
</feature>
<dbReference type="InterPro" id="IPR027417">
    <property type="entry name" value="P-loop_NTPase"/>
</dbReference>
<dbReference type="SUPFAM" id="SSF52540">
    <property type="entry name" value="P-loop containing nucleoside triphosphate hydrolases"/>
    <property type="match status" value="1"/>
</dbReference>
<dbReference type="STRING" id="1838285.SCAL_000738"/>
<evidence type="ECO:0000256" key="1">
    <source>
        <dbReference type="ARBA" id="ARBA00022741"/>
    </source>
</evidence>
<name>A0A1F2PA21_9EURY</name>
<dbReference type="Proteomes" id="UP000186940">
    <property type="component" value="Unassembled WGS sequence"/>
</dbReference>
<evidence type="ECO:0000313" key="5">
    <source>
        <dbReference type="EMBL" id="OFV68098.1"/>
    </source>
</evidence>
<dbReference type="PANTHER" id="PTHR43637">
    <property type="entry name" value="UPF0273 PROTEIN TM_0370"/>
    <property type="match status" value="1"/>
</dbReference>
<gene>
    <name evidence="5" type="ORF">SCAL_000738</name>
</gene>
<keyword evidence="2" id="KW-0067">ATP-binding</keyword>
<evidence type="ECO:0000256" key="2">
    <source>
        <dbReference type="ARBA" id="ARBA00022840"/>
    </source>
</evidence>
<dbReference type="Pfam" id="PF07088">
    <property type="entry name" value="GvpD_P-loop"/>
    <property type="match status" value="1"/>
</dbReference>
<dbReference type="InterPro" id="IPR009788">
    <property type="entry name" value="GvpD_P-loop"/>
</dbReference>
<evidence type="ECO:0000259" key="3">
    <source>
        <dbReference type="Pfam" id="PF07088"/>
    </source>
</evidence>
<dbReference type="Gene3D" id="3.40.50.300">
    <property type="entry name" value="P-loop containing nucleotide triphosphate hydrolases"/>
    <property type="match status" value="2"/>
</dbReference>
<comment type="caution">
    <text evidence="5">The sequence shown here is derived from an EMBL/GenBank/DDBJ whole genome shotgun (WGS) entry which is preliminary data.</text>
</comment>
<proteinExistence type="predicted"/>
<accession>A0A1F2PA21</accession>
<dbReference type="Pfam" id="PF20440">
    <property type="entry name" value="GvpD_bR2"/>
    <property type="match status" value="1"/>
</dbReference>
<feature type="domain" description="GvpD basic region 2" evidence="4">
    <location>
        <begin position="236"/>
        <end position="314"/>
    </location>
</feature>
<keyword evidence="6" id="KW-1185">Reference proteome</keyword>
<dbReference type="InterPro" id="IPR046777">
    <property type="entry name" value="GvpD_bR2"/>
</dbReference>